<keyword evidence="3 6" id="KW-0812">Transmembrane</keyword>
<keyword evidence="5 6" id="KW-0472">Membrane</keyword>
<dbReference type="Proteomes" id="UP000271031">
    <property type="component" value="Unassembled WGS sequence"/>
</dbReference>
<reference evidence="7 8" key="1">
    <citation type="submission" date="2018-10" db="EMBL/GenBank/DDBJ databases">
        <title>Phylogenomics of Brevibacillus.</title>
        <authorList>
            <person name="Dunlap C."/>
        </authorList>
    </citation>
    <scope>NUCLEOTIDE SEQUENCE [LARGE SCALE GENOMIC DNA]</scope>
    <source>
        <strain evidence="7 8">JCM 15716</strain>
    </source>
</reference>
<gene>
    <name evidence="7" type="ORF">EDM56_23525</name>
</gene>
<dbReference type="PANTHER" id="PTHR33931:SF2">
    <property type="entry name" value="HOLIN-LIKE PROTEIN CIDA"/>
    <property type="match status" value="1"/>
</dbReference>
<proteinExistence type="predicted"/>
<dbReference type="AlphaFoldDB" id="A0A3M8D3M3"/>
<keyword evidence="2" id="KW-1003">Cell membrane</keyword>
<evidence type="ECO:0000256" key="1">
    <source>
        <dbReference type="ARBA" id="ARBA00004651"/>
    </source>
</evidence>
<evidence type="ECO:0000256" key="3">
    <source>
        <dbReference type="ARBA" id="ARBA00022692"/>
    </source>
</evidence>
<feature type="transmembrane region" description="Helical" evidence="6">
    <location>
        <begin position="41"/>
        <end position="60"/>
    </location>
</feature>
<accession>A0A3M8D3M3</accession>
<feature type="transmembrane region" description="Helical" evidence="6">
    <location>
        <begin position="72"/>
        <end position="89"/>
    </location>
</feature>
<keyword evidence="8" id="KW-1185">Reference proteome</keyword>
<evidence type="ECO:0000313" key="7">
    <source>
        <dbReference type="EMBL" id="RNB82299.1"/>
    </source>
</evidence>
<comment type="caution">
    <text evidence="7">The sequence shown here is derived from an EMBL/GenBank/DDBJ whole genome shotgun (WGS) entry which is preliminary data.</text>
</comment>
<dbReference type="InterPro" id="IPR005538">
    <property type="entry name" value="LrgA/CidA"/>
</dbReference>
<evidence type="ECO:0000256" key="4">
    <source>
        <dbReference type="ARBA" id="ARBA00022989"/>
    </source>
</evidence>
<protein>
    <submittedName>
        <fullName evidence="7">CidA/LrgA family protein</fullName>
    </submittedName>
</protein>
<dbReference type="EMBL" id="RHHQ01000020">
    <property type="protein sequence ID" value="RNB82299.1"/>
    <property type="molecule type" value="Genomic_DNA"/>
</dbReference>
<name>A0A3M8D3M3_9BACL</name>
<dbReference type="OrthoDB" id="3176438at2"/>
<evidence type="ECO:0000256" key="2">
    <source>
        <dbReference type="ARBA" id="ARBA00022475"/>
    </source>
</evidence>
<organism evidence="7 8">
    <name type="scientific">Brevibacillus fluminis</name>
    <dbReference type="NCBI Taxonomy" id="511487"/>
    <lineage>
        <taxon>Bacteria</taxon>
        <taxon>Bacillati</taxon>
        <taxon>Bacillota</taxon>
        <taxon>Bacilli</taxon>
        <taxon>Bacillales</taxon>
        <taxon>Paenibacillaceae</taxon>
        <taxon>Brevibacillus</taxon>
    </lineage>
</organism>
<evidence type="ECO:0000256" key="5">
    <source>
        <dbReference type="ARBA" id="ARBA00023136"/>
    </source>
</evidence>
<evidence type="ECO:0000256" key="6">
    <source>
        <dbReference type="SAM" id="Phobius"/>
    </source>
</evidence>
<sequence length="143" mass="16417">MRSTCRKGESEEMWGWVIIFAFWGLGVVCNQWLHIPFPGNLLGMLFLVVFLAFGWIKLDLVEKAASFLMKHMLLFFVPIMVGVSQQFHMIEENPWPILLALTIGTAVVMLVSGTIMEQYMRRKKAKESQHSIVSEEGEVRRNA</sequence>
<dbReference type="PANTHER" id="PTHR33931">
    <property type="entry name" value="HOLIN-LIKE PROTEIN CIDA-RELATED"/>
    <property type="match status" value="1"/>
</dbReference>
<feature type="transmembrane region" description="Helical" evidence="6">
    <location>
        <begin position="95"/>
        <end position="116"/>
    </location>
</feature>
<feature type="transmembrane region" description="Helical" evidence="6">
    <location>
        <begin position="12"/>
        <end position="35"/>
    </location>
</feature>
<dbReference type="Pfam" id="PF03788">
    <property type="entry name" value="LrgA"/>
    <property type="match status" value="1"/>
</dbReference>
<keyword evidence="4 6" id="KW-1133">Transmembrane helix</keyword>
<dbReference type="GO" id="GO:0005886">
    <property type="term" value="C:plasma membrane"/>
    <property type="evidence" value="ECO:0007669"/>
    <property type="project" value="UniProtKB-SubCell"/>
</dbReference>
<comment type="subcellular location">
    <subcellularLocation>
        <location evidence="1">Cell membrane</location>
        <topology evidence="1">Multi-pass membrane protein</topology>
    </subcellularLocation>
</comment>
<evidence type="ECO:0000313" key="8">
    <source>
        <dbReference type="Proteomes" id="UP000271031"/>
    </source>
</evidence>